<evidence type="ECO:0000313" key="2">
    <source>
        <dbReference type="EMBL" id="SDM56939.1"/>
    </source>
</evidence>
<accession>A0A1G9UAG4</accession>
<sequence>MVYWHLFRKSFAINMQYRLSHLINNAASAIFGFVYIAIWTGVLTGKEQKSPYSILDMTYYMGASQCILWMTVFLTAGLGIQLGVRNGAISIELARPVSYYFYVVSQEGGRIAYNALFRSLPIGLIFSLTVGFYVPSHWTTLVYSLLSLLLAIGISLNIFYLIGISSCWTTEISWSWAHFIILTLMFSLGGQMVPLTFLPEFLSQLAKWLPFAGVVYYPVLIFLEKADHSVLILQTGWLLVLLFANHGITAAARQKVEIQGG</sequence>
<dbReference type="EMBL" id="FNHW01000001">
    <property type="protein sequence ID" value="SDM56939.1"/>
    <property type="molecule type" value="Genomic_DNA"/>
</dbReference>
<gene>
    <name evidence="2" type="ORF">SAMN04488137_0811</name>
</gene>
<keyword evidence="1" id="KW-1133">Transmembrane helix</keyword>
<keyword evidence="1" id="KW-0472">Membrane</keyword>
<dbReference type="RefSeq" id="WP_090232731.1">
    <property type="nucleotide sequence ID" value="NZ_FNHW01000001.1"/>
</dbReference>
<feature type="transmembrane region" description="Helical" evidence="1">
    <location>
        <begin position="174"/>
        <end position="193"/>
    </location>
</feature>
<dbReference type="InterPro" id="IPR010390">
    <property type="entry name" value="ABC-2_transporter-like"/>
</dbReference>
<protein>
    <submittedName>
        <fullName evidence="2">ABC-2 type transport system permease protein</fullName>
    </submittedName>
</protein>
<feature type="transmembrane region" description="Helical" evidence="1">
    <location>
        <begin position="140"/>
        <end position="162"/>
    </location>
</feature>
<feature type="transmembrane region" description="Helical" evidence="1">
    <location>
        <begin position="59"/>
        <end position="80"/>
    </location>
</feature>
<name>A0A1G9UAG4_9BACL</name>
<organism evidence="2 3">
    <name type="scientific">Fictibacillus solisalsi</name>
    <dbReference type="NCBI Taxonomy" id="459525"/>
    <lineage>
        <taxon>Bacteria</taxon>
        <taxon>Bacillati</taxon>
        <taxon>Bacillota</taxon>
        <taxon>Bacilli</taxon>
        <taxon>Bacillales</taxon>
        <taxon>Fictibacillaceae</taxon>
        <taxon>Fictibacillus</taxon>
    </lineage>
</organism>
<feature type="transmembrane region" description="Helical" evidence="1">
    <location>
        <begin position="230"/>
        <end position="248"/>
    </location>
</feature>
<dbReference type="OrthoDB" id="2959485at2"/>
<dbReference type="AlphaFoldDB" id="A0A1G9UAG4"/>
<dbReference type="Proteomes" id="UP000199544">
    <property type="component" value="Unassembled WGS sequence"/>
</dbReference>
<dbReference type="STRING" id="459525.SAMN04488137_0811"/>
<feature type="transmembrane region" description="Helical" evidence="1">
    <location>
        <begin position="21"/>
        <end position="39"/>
    </location>
</feature>
<reference evidence="3" key="1">
    <citation type="submission" date="2016-10" db="EMBL/GenBank/DDBJ databases">
        <authorList>
            <person name="Varghese N."/>
            <person name="Submissions S."/>
        </authorList>
    </citation>
    <scope>NUCLEOTIDE SEQUENCE [LARGE SCALE GENOMIC DNA]</scope>
    <source>
        <strain evidence="3">CGMCC 1.6854</strain>
    </source>
</reference>
<feature type="transmembrane region" description="Helical" evidence="1">
    <location>
        <begin position="205"/>
        <end position="223"/>
    </location>
</feature>
<evidence type="ECO:0000313" key="3">
    <source>
        <dbReference type="Proteomes" id="UP000199544"/>
    </source>
</evidence>
<keyword evidence="3" id="KW-1185">Reference proteome</keyword>
<dbReference type="PANTHER" id="PTHR36832">
    <property type="entry name" value="SLR1174 PROTEIN-RELATED"/>
    <property type="match status" value="1"/>
</dbReference>
<keyword evidence="1" id="KW-0812">Transmembrane</keyword>
<dbReference type="PANTHER" id="PTHR36832:SF1">
    <property type="entry name" value="SLR1174 PROTEIN"/>
    <property type="match status" value="1"/>
</dbReference>
<dbReference type="Pfam" id="PF06182">
    <property type="entry name" value="ABC2_membrane_6"/>
    <property type="match status" value="1"/>
</dbReference>
<proteinExistence type="predicted"/>
<evidence type="ECO:0000256" key="1">
    <source>
        <dbReference type="SAM" id="Phobius"/>
    </source>
</evidence>
<feature type="transmembrane region" description="Helical" evidence="1">
    <location>
        <begin position="115"/>
        <end position="134"/>
    </location>
</feature>